<evidence type="ECO:0000256" key="1">
    <source>
        <dbReference type="SAM" id="Phobius"/>
    </source>
</evidence>
<keyword evidence="1" id="KW-0812">Transmembrane</keyword>
<dbReference type="RefSeq" id="WP_406843311.1">
    <property type="nucleotide sequence ID" value="NZ_CP150845.1"/>
</dbReference>
<protein>
    <submittedName>
        <fullName evidence="2">Uncharacterized protein</fullName>
    </submittedName>
</protein>
<sequence>MTIDITILQTLLITLFSAFIGGYISFYFTSKSKKDDAILKFREEKYSNLLILLKGFVGNTANTEGSVSKLVI</sequence>
<keyword evidence="1" id="KW-1133">Transmembrane helix</keyword>
<keyword evidence="1" id="KW-0472">Membrane</keyword>
<keyword evidence="3" id="KW-1185">Reference proteome</keyword>
<reference evidence="2 3" key="1">
    <citation type="submission" date="2024-03" db="EMBL/GenBank/DDBJ databases">
        <title>Flavobacterium soyae.</title>
        <authorList>
            <person name="Zheng W."/>
        </authorList>
    </citation>
    <scope>NUCLEOTIDE SEQUENCE [LARGE SCALE GENOMIC DNA]</scope>
    <source>
        <strain evidence="2 3">55</strain>
    </source>
</reference>
<evidence type="ECO:0000313" key="3">
    <source>
        <dbReference type="Proteomes" id="UP001623852"/>
    </source>
</evidence>
<gene>
    <name evidence="2" type="ORF">AABD74_14530</name>
</gene>
<name>A0ABZ2UEZ2_9FLAO</name>
<proteinExistence type="predicted"/>
<feature type="transmembrane region" description="Helical" evidence="1">
    <location>
        <begin position="6"/>
        <end position="28"/>
    </location>
</feature>
<evidence type="ECO:0000313" key="2">
    <source>
        <dbReference type="EMBL" id="WYZ18376.1"/>
    </source>
</evidence>
<accession>A0ABZ2UEZ2</accession>
<organism evidence="2 3">
    <name type="scientific">Flavobacterium soyae</name>
    <dbReference type="NCBI Taxonomy" id="2903098"/>
    <lineage>
        <taxon>Bacteria</taxon>
        <taxon>Pseudomonadati</taxon>
        <taxon>Bacteroidota</taxon>
        <taxon>Flavobacteriia</taxon>
        <taxon>Flavobacteriales</taxon>
        <taxon>Flavobacteriaceae</taxon>
        <taxon>Flavobacterium</taxon>
    </lineage>
</organism>
<dbReference type="EMBL" id="CP150845">
    <property type="protein sequence ID" value="WYZ18376.1"/>
    <property type="molecule type" value="Genomic_DNA"/>
</dbReference>
<dbReference type="Proteomes" id="UP001623852">
    <property type="component" value="Chromosome"/>
</dbReference>